<gene>
    <name evidence="2" type="ORF">AVEN_30085_1</name>
</gene>
<dbReference type="InterPro" id="IPR036034">
    <property type="entry name" value="PDZ_sf"/>
</dbReference>
<name>A0A4Y2H3E6_ARAVE</name>
<evidence type="ECO:0000313" key="2">
    <source>
        <dbReference type="EMBL" id="GBM59585.1"/>
    </source>
</evidence>
<keyword evidence="3" id="KW-1185">Reference proteome</keyword>
<comment type="caution">
    <text evidence="2">The sequence shown here is derived from an EMBL/GenBank/DDBJ whole genome shotgun (WGS) entry which is preliminary data.</text>
</comment>
<protein>
    <recommendedName>
        <fullName evidence="1">PDZ domain-containing protein</fullName>
    </recommendedName>
</protein>
<reference evidence="2 3" key="1">
    <citation type="journal article" date="2019" name="Sci. Rep.">
        <title>Orb-weaving spider Araneus ventricosus genome elucidates the spidroin gene catalogue.</title>
        <authorList>
            <person name="Kono N."/>
            <person name="Nakamura H."/>
            <person name="Ohtoshi R."/>
            <person name="Moran D.A.P."/>
            <person name="Shinohara A."/>
            <person name="Yoshida Y."/>
            <person name="Fujiwara M."/>
            <person name="Mori M."/>
            <person name="Tomita M."/>
            <person name="Arakawa K."/>
        </authorList>
    </citation>
    <scope>NUCLEOTIDE SEQUENCE [LARGE SCALE GENOMIC DNA]</scope>
</reference>
<dbReference type="Gene3D" id="2.30.42.10">
    <property type="match status" value="1"/>
</dbReference>
<dbReference type="InterPro" id="IPR001478">
    <property type="entry name" value="PDZ"/>
</dbReference>
<sequence length="270" mass="31281">MDNLINILLQRNDSSVDWGFYLALDHENQMVIDKVEDGTMCSFYMSPGDAVLQVAGRSTKAMTVQRAQRLITQAGNAVEVIIKNISVLKALRAPNRHSNRVIDLLVHQISTVIEQIISTEFVWTPGHSRINENELVDSLARAAPDTKFLSWICHEDLGYISKKFEEQEFNNLWLNSPILVPLNRNMESFLLIARLMFCFHALERTLILIMINYIDFIQFRRRCANFVYWRKLYFIFSLNARNIPFKGKFCVSISVILRFPFLSFRSYGGC</sequence>
<dbReference type="PROSITE" id="PS50106">
    <property type="entry name" value="PDZ"/>
    <property type="match status" value="1"/>
</dbReference>
<dbReference type="OrthoDB" id="445995at2759"/>
<proteinExistence type="predicted"/>
<dbReference type="AlphaFoldDB" id="A0A4Y2H3E6"/>
<dbReference type="SUPFAM" id="SSF53098">
    <property type="entry name" value="Ribonuclease H-like"/>
    <property type="match status" value="1"/>
</dbReference>
<organism evidence="2 3">
    <name type="scientific">Araneus ventricosus</name>
    <name type="common">Orbweaver spider</name>
    <name type="synonym">Epeira ventricosa</name>
    <dbReference type="NCBI Taxonomy" id="182803"/>
    <lineage>
        <taxon>Eukaryota</taxon>
        <taxon>Metazoa</taxon>
        <taxon>Ecdysozoa</taxon>
        <taxon>Arthropoda</taxon>
        <taxon>Chelicerata</taxon>
        <taxon>Arachnida</taxon>
        <taxon>Araneae</taxon>
        <taxon>Araneomorphae</taxon>
        <taxon>Entelegynae</taxon>
        <taxon>Araneoidea</taxon>
        <taxon>Araneidae</taxon>
        <taxon>Araneus</taxon>
    </lineage>
</organism>
<dbReference type="Proteomes" id="UP000499080">
    <property type="component" value="Unassembled WGS sequence"/>
</dbReference>
<evidence type="ECO:0000313" key="3">
    <source>
        <dbReference type="Proteomes" id="UP000499080"/>
    </source>
</evidence>
<dbReference type="EMBL" id="BGPR01001689">
    <property type="protein sequence ID" value="GBM59585.1"/>
    <property type="molecule type" value="Genomic_DNA"/>
</dbReference>
<feature type="domain" description="PDZ" evidence="1">
    <location>
        <begin position="6"/>
        <end position="86"/>
    </location>
</feature>
<dbReference type="InterPro" id="IPR012337">
    <property type="entry name" value="RNaseH-like_sf"/>
</dbReference>
<dbReference type="SUPFAM" id="SSF50156">
    <property type="entry name" value="PDZ domain-like"/>
    <property type="match status" value="1"/>
</dbReference>
<accession>A0A4Y2H3E6</accession>
<evidence type="ECO:0000259" key="1">
    <source>
        <dbReference type="PROSITE" id="PS50106"/>
    </source>
</evidence>